<organism evidence="5 6">
    <name type="scientific">Ziziphus jujuba</name>
    <name type="common">Chinese jujube</name>
    <name type="synonym">Ziziphus sativa</name>
    <dbReference type="NCBI Taxonomy" id="326968"/>
    <lineage>
        <taxon>Eukaryota</taxon>
        <taxon>Viridiplantae</taxon>
        <taxon>Streptophyta</taxon>
        <taxon>Embryophyta</taxon>
        <taxon>Tracheophyta</taxon>
        <taxon>Spermatophyta</taxon>
        <taxon>Magnoliopsida</taxon>
        <taxon>eudicotyledons</taxon>
        <taxon>Gunneridae</taxon>
        <taxon>Pentapetalae</taxon>
        <taxon>rosids</taxon>
        <taxon>fabids</taxon>
        <taxon>Rosales</taxon>
        <taxon>Rhamnaceae</taxon>
        <taxon>Paliureae</taxon>
        <taxon>Ziziphus</taxon>
    </lineage>
</organism>
<dbReference type="InterPro" id="IPR058546">
    <property type="entry name" value="RPS4B/Roq1-like_LRR"/>
</dbReference>
<evidence type="ECO:0000256" key="1">
    <source>
        <dbReference type="ARBA" id="ARBA00022614"/>
    </source>
</evidence>
<keyword evidence="2" id="KW-0677">Repeat</keyword>
<proteinExistence type="predicted"/>
<evidence type="ECO:0000256" key="2">
    <source>
        <dbReference type="ARBA" id="ARBA00022737"/>
    </source>
</evidence>
<keyword evidence="1" id="KW-0433">Leucine-rich repeat</keyword>
<dbReference type="Pfam" id="PF07725">
    <property type="entry name" value="LRR_3"/>
    <property type="match status" value="1"/>
</dbReference>
<dbReference type="Pfam" id="PF23286">
    <property type="entry name" value="LRR_13"/>
    <property type="match status" value="1"/>
</dbReference>
<keyword evidence="3" id="KW-0611">Plant defense</keyword>
<dbReference type="InterPro" id="IPR011713">
    <property type="entry name" value="Leu-rich_rpt_3"/>
</dbReference>
<dbReference type="Gene3D" id="3.80.10.10">
    <property type="entry name" value="Ribonuclease Inhibitor"/>
    <property type="match status" value="3"/>
</dbReference>
<evidence type="ECO:0000313" key="5">
    <source>
        <dbReference type="Proteomes" id="UP001652623"/>
    </source>
</evidence>
<evidence type="ECO:0000313" key="6">
    <source>
        <dbReference type="RefSeq" id="XP_060667857.1"/>
    </source>
</evidence>
<dbReference type="PANTHER" id="PTHR47186">
    <property type="entry name" value="LEUCINE-RICH REPEAT-CONTAINING PROTEIN 57"/>
    <property type="match status" value="1"/>
</dbReference>
<evidence type="ECO:0000259" key="4">
    <source>
        <dbReference type="Pfam" id="PF23286"/>
    </source>
</evidence>
<sequence>MHNLRLLKIYNFDEEEKCKLKFPQGLHCLPDALTYLYWDGDRLKSLPSYFSPENIVILQMPNSQLEELWNGVQDLGKLIEMDLSHSKHLTKIPDLAHGPNLETINLEYCISLLQLPPTLQYHCKLSSLNLRCCSKLKKLPELSRNLKELVLEGCTEIKEVPSSIGSLDKLESLNLHNCKALMNLPSSTSNMDSLKSLSLFACASIDMFPSLPRFLNRLDISGTTIKAVPSSVDELSGLVKFYLKGCKRLESLPTRIYNLKALTFLSLSGCSKLRYIPEISEPLESLRFLHLDETRVKELPSSIGNLKGLKELNLDNCCKLKALPYSINKLNNTEHFSLFGCSKLEKFPTLSTSLANSDACQHNLDLKFFNCMKLDHEARMGIMADVHIRILRMAASTLKAKNEFPFFASPLLRIWCPGNEIPDTSYSLHHPC</sequence>
<dbReference type="SUPFAM" id="SSF52058">
    <property type="entry name" value="L domain-like"/>
    <property type="match status" value="1"/>
</dbReference>
<dbReference type="PANTHER" id="PTHR47186:SF3">
    <property type="entry name" value="OS09G0267800 PROTEIN"/>
    <property type="match status" value="1"/>
</dbReference>
<dbReference type="Proteomes" id="UP001652623">
    <property type="component" value="Chromosome 10"/>
</dbReference>
<dbReference type="GeneID" id="107412411"/>
<accession>A0ABM3ZTQ2</accession>
<protein>
    <submittedName>
        <fullName evidence="6">Disease resistance-like protein DSC1</fullName>
    </submittedName>
</protein>
<gene>
    <name evidence="6" type="primary">LOC107412411</name>
</gene>
<feature type="domain" description="Disease resistance protein RPS4B/Roq1-like leucine-rich repeats" evidence="4">
    <location>
        <begin position="260"/>
        <end position="355"/>
    </location>
</feature>
<reference evidence="6" key="1">
    <citation type="submission" date="2025-08" db="UniProtKB">
        <authorList>
            <consortium name="RefSeq"/>
        </authorList>
    </citation>
    <scope>IDENTIFICATION</scope>
    <source>
        <tissue evidence="6">Seedling</tissue>
    </source>
</reference>
<evidence type="ECO:0000256" key="3">
    <source>
        <dbReference type="ARBA" id="ARBA00022821"/>
    </source>
</evidence>
<dbReference type="RefSeq" id="XP_060667857.1">
    <property type="nucleotide sequence ID" value="XM_060811874.1"/>
</dbReference>
<keyword evidence="5" id="KW-1185">Reference proteome</keyword>
<name>A0ABM3ZTQ2_ZIZJJ</name>
<dbReference type="InterPro" id="IPR032675">
    <property type="entry name" value="LRR_dom_sf"/>
</dbReference>